<dbReference type="Gene3D" id="1.20.1440.100">
    <property type="entry name" value="SG protein - dephosphorylation function"/>
    <property type="match status" value="1"/>
</dbReference>
<proteinExistence type="predicted"/>
<evidence type="ECO:0000313" key="5">
    <source>
        <dbReference type="Proteomes" id="UP001057498"/>
    </source>
</evidence>
<evidence type="ECO:0000313" key="4">
    <source>
        <dbReference type="EMBL" id="BDI06616.1"/>
    </source>
</evidence>
<evidence type="ECO:0008006" key="6">
    <source>
        <dbReference type="Google" id="ProtNLM"/>
    </source>
</evidence>
<keyword evidence="5" id="KW-1185">Reference proteome</keyword>
<dbReference type="NCBIfam" id="TIGR01490">
    <property type="entry name" value="HAD-SF-IB-hyp1"/>
    <property type="match status" value="1"/>
</dbReference>
<dbReference type="Proteomes" id="UP001057498">
    <property type="component" value="Chromosome"/>
</dbReference>
<dbReference type="InterPro" id="IPR023214">
    <property type="entry name" value="HAD_sf"/>
</dbReference>
<name>A0ABN6PN33_9BURK</name>
<dbReference type="RefSeq" id="WP_251969873.1">
    <property type="nucleotide sequence ID" value="NZ_AP025730.1"/>
</dbReference>
<dbReference type="PANTHER" id="PTHR43344">
    <property type="entry name" value="PHOSPHOSERINE PHOSPHATASE"/>
    <property type="match status" value="1"/>
</dbReference>
<keyword evidence="2" id="KW-0378">Hydrolase</keyword>
<dbReference type="NCBIfam" id="TIGR01488">
    <property type="entry name" value="HAD-SF-IB"/>
    <property type="match status" value="1"/>
</dbReference>
<reference evidence="4" key="1">
    <citation type="submission" date="2022-04" db="EMBL/GenBank/DDBJ databases">
        <title>Whole genome sequence of Sphaerotilus sp. FB-5.</title>
        <authorList>
            <person name="Takeda M."/>
            <person name="Narihara S."/>
            <person name="Akimoto M."/>
            <person name="Akimoto R."/>
            <person name="Nishiyashiki S."/>
            <person name="Murakami T."/>
        </authorList>
    </citation>
    <scope>NUCLEOTIDE SEQUENCE</scope>
    <source>
        <strain evidence="4">FB-5</strain>
    </source>
</reference>
<dbReference type="SUPFAM" id="SSF56784">
    <property type="entry name" value="HAD-like"/>
    <property type="match status" value="1"/>
</dbReference>
<dbReference type="Gene3D" id="3.40.50.1000">
    <property type="entry name" value="HAD superfamily/HAD-like"/>
    <property type="match status" value="1"/>
</dbReference>
<dbReference type="PANTHER" id="PTHR43344:SF13">
    <property type="entry name" value="PHOSPHATASE RV3661-RELATED"/>
    <property type="match status" value="1"/>
</dbReference>
<dbReference type="InterPro" id="IPR036412">
    <property type="entry name" value="HAD-like_sf"/>
</dbReference>
<accession>A0ABN6PN33</accession>
<dbReference type="Pfam" id="PF12710">
    <property type="entry name" value="HAD"/>
    <property type="match status" value="1"/>
</dbReference>
<dbReference type="InterPro" id="IPR050582">
    <property type="entry name" value="HAD-like_SerB"/>
</dbReference>
<evidence type="ECO:0000256" key="2">
    <source>
        <dbReference type="ARBA" id="ARBA00022801"/>
    </source>
</evidence>
<evidence type="ECO:0000256" key="3">
    <source>
        <dbReference type="ARBA" id="ARBA00022842"/>
    </source>
</evidence>
<keyword evidence="3" id="KW-0460">Magnesium</keyword>
<keyword evidence="1" id="KW-0479">Metal-binding</keyword>
<protein>
    <recommendedName>
        <fullName evidence="6">HAD-IB family hydrolase</fullName>
    </recommendedName>
</protein>
<evidence type="ECO:0000256" key="1">
    <source>
        <dbReference type="ARBA" id="ARBA00022723"/>
    </source>
</evidence>
<sequence>MQLALFDLDHTLIPFDSGMAWTEWLAARGVLPADAPQRHLDCCREYVAGRQDICGLHRATVAPIAHLDPVELERLAQGFAAAMLPRLPAASHALVARHHRAGHRCVLVTATTRFIGEVFASLFGLHDLIATESARDDAGHLTGEIVGDPCWGPHKIAHVEGWLARQAAPRLADCAFSAFYSDAASDLPLLQAVQQPVAVRPDERLRGEALARGWQILHA</sequence>
<gene>
    <name evidence="4" type="ORF">CATMQ487_35860</name>
</gene>
<dbReference type="EMBL" id="AP025730">
    <property type="protein sequence ID" value="BDI06616.1"/>
    <property type="molecule type" value="Genomic_DNA"/>
</dbReference>
<organism evidence="4 5">
    <name type="scientific">Sphaerotilus microaerophilus</name>
    <dbReference type="NCBI Taxonomy" id="2914710"/>
    <lineage>
        <taxon>Bacteria</taxon>
        <taxon>Pseudomonadati</taxon>
        <taxon>Pseudomonadota</taxon>
        <taxon>Betaproteobacteria</taxon>
        <taxon>Burkholderiales</taxon>
        <taxon>Sphaerotilaceae</taxon>
        <taxon>Sphaerotilus</taxon>
    </lineage>
</organism>
<dbReference type="InterPro" id="IPR006385">
    <property type="entry name" value="HAD_hydro_SerB1"/>
</dbReference>